<reference evidence="1 2" key="1">
    <citation type="submission" date="2024-04" db="EMBL/GenBank/DDBJ databases">
        <authorList>
            <person name="Rising A."/>
            <person name="Reimegard J."/>
            <person name="Sonavane S."/>
            <person name="Akerstrom W."/>
            <person name="Nylinder S."/>
            <person name="Hedman E."/>
            <person name="Kallberg Y."/>
        </authorList>
    </citation>
    <scope>NUCLEOTIDE SEQUENCE [LARGE SCALE GENOMIC DNA]</scope>
</reference>
<proteinExistence type="predicted"/>
<protein>
    <submittedName>
        <fullName evidence="1">Uncharacterized protein</fullName>
    </submittedName>
</protein>
<evidence type="ECO:0000313" key="2">
    <source>
        <dbReference type="Proteomes" id="UP001497382"/>
    </source>
</evidence>
<keyword evidence="2" id="KW-1185">Reference proteome</keyword>
<gene>
    <name evidence="1" type="ORF">LARSCL_LOCUS2058</name>
</gene>
<dbReference type="EMBL" id="CAXIEN010000013">
    <property type="protein sequence ID" value="CAL1264482.1"/>
    <property type="molecule type" value="Genomic_DNA"/>
</dbReference>
<evidence type="ECO:0000313" key="1">
    <source>
        <dbReference type="EMBL" id="CAL1264482.1"/>
    </source>
</evidence>
<name>A0AAV1YZA5_9ARAC</name>
<dbReference type="Proteomes" id="UP001497382">
    <property type="component" value="Unassembled WGS sequence"/>
</dbReference>
<accession>A0AAV1YZA5</accession>
<dbReference type="AlphaFoldDB" id="A0AAV1YZA5"/>
<comment type="caution">
    <text evidence="1">The sequence shown here is derived from an EMBL/GenBank/DDBJ whole genome shotgun (WGS) entry which is preliminary data.</text>
</comment>
<organism evidence="1 2">
    <name type="scientific">Larinioides sclopetarius</name>
    <dbReference type="NCBI Taxonomy" id="280406"/>
    <lineage>
        <taxon>Eukaryota</taxon>
        <taxon>Metazoa</taxon>
        <taxon>Ecdysozoa</taxon>
        <taxon>Arthropoda</taxon>
        <taxon>Chelicerata</taxon>
        <taxon>Arachnida</taxon>
        <taxon>Araneae</taxon>
        <taxon>Araneomorphae</taxon>
        <taxon>Entelegynae</taxon>
        <taxon>Araneoidea</taxon>
        <taxon>Araneidae</taxon>
        <taxon>Larinioides</taxon>
    </lineage>
</organism>
<sequence>MLSMRVYFNHYLHISLNVRDYSKIISKNQTCFSSDLFFVLKKRLVTKTFKVE</sequence>